<feature type="chain" id="PRO_5013240557" description="Lysozyme inhibitor LprI-like N-terminal domain-containing protein" evidence="1">
    <location>
        <begin position="51"/>
        <end position="148"/>
    </location>
</feature>
<comment type="caution">
    <text evidence="3">The sequence shown here is derived from an EMBL/GenBank/DDBJ whole genome shotgun (WGS) entry which is preliminary data.</text>
</comment>
<dbReference type="Pfam" id="PF07007">
    <property type="entry name" value="LprI"/>
    <property type="match status" value="1"/>
</dbReference>
<evidence type="ECO:0000313" key="3">
    <source>
        <dbReference type="EMBL" id="PBD16915.1"/>
    </source>
</evidence>
<dbReference type="PANTHER" id="PTHR39176:SF1">
    <property type="entry name" value="PERIPLASMIC PROTEIN"/>
    <property type="match status" value="1"/>
</dbReference>
<dbReference type="EMBL" id="NTHN01000501">
    <property type="protein sequence ID" value="PBD16915.1"/>
    <property type="molecule type" value="Genomic_DNA"/>
</dbReference>
<evidence type="ECO:0000259" key="2">
    <source>
        <dbReference type="Pfam" id="PF07007"/>
    </source>
</evidence>
<sequence>MLMRWLGGKMDVSRVKRTVLPFDKRTKKIRMVGLACLAAPALLLADPARAACSDAATTVEMRECRGEEYEAADAELNAVYGQLKAAASDDVMAQVRTAQRAWIPFRDAACLAEAAPYEGGSIQPLIHVSCLTRLTQRRSEDLRALLPN</sequence>
<proteinExistence type="predicted"/>
<dbReference type="PANTHER" id="PTHR39176">
    <property type="entry name" value="PERIPLASMIC PROTEIN-RELATED"/>
    <property type="match status" value="1"/>
</dbReference>
<protein>
    <recommendedName>
        <fullName evidence="2">Lysozyme inhibitor LprI-like N-terminal domain-containing protein</fullName>
    </recommendedName>
</protein>
<feature type="signal peptide" evidence="1">
    <location>
        <begin position="1"/>
        <end position="50"/>
    </location>
</feature>
<reference evidence="3" key="1">
    <citation type="submission" date="2017-09" db="EMBL/GenBank/DDBJ databases">
        <title>Yangia sp. SAOS 153D whole genome sequencing.</title>
        <authorList>
            <person name="Verma A."/>
            <person name="Krishnamurthi S."/>
        </authorList>
    </citation>
    <scope>NUCLEOTIDE SEQUENCE [LARGE SCALE GENOMIC DNA]</scope>
    <source>
        <strain evidence="3">SAOS 153D</strain>
    </source>
</reference>
<keyword evidence="1" id="KW-0732">Signal</keyword>
<gene>
    <name evidence="3" type="ORF">CLG85_22980</name>
</gene>
<dbReference type="AlphaFoldDB" id="A0A2A3JP11"/>
<evidence type="ECO:0000256" key="1">
    <source>
        <dbReference type="SAM" id="SignalP"/>
    </source>
</evidence>
<name>A0A2A3JP11_9RHOB</name>
<organism evidence="3">
    <name type="scientific">Alloyangia mangrovi</name>
    <dbReference type="NCBI Taxonomy" id="1779329"/>
    <lineage>
        <taxon>Bacteria</taxon>
        <taxon>Pseudomonadati</taxon>
        <taxon>Pseudomonadota</taxon>
        <taxon>Alphaproteobacteria</taxon>
        <taxon>Rhodobacterales</taxon>
        <taxon>Roseobacteraceae</taxon>
        <taxon>Alloyangia</taxon>
    </lineage>
</organism>
<dbReference type="InterPro" id="IPR009739">
    <property type="entry name" value="LprI-like_N"/>
</dbReference>
<accession>A0A2A3JP11</accession>
<dbReference type="OrthoDB" id="7340239at2"/>
<feature type="domain" description="Lysozyme inhibitor LprI-like N-terminal" evidence="2">
    <location>
        <begin position="52"/>
        <end position="142"/>
    </location>
</feature>
<dbReference type="Gene3D" id="1.20.1270.180">
    <property type="match status" value="1"/>
</dbReference>